<reference evidence="6" key="1">
    <citation type="submission" date="2017-05" db="EMBL/GenBank/DDBJ databases">
        <authorList>
            <person name="Rodrigo-Torres L."/>
            <person name="Arahal R. D."/>
            <person name="Lucena T."/>
        </authorList>
    </citation>
    <scope>NUCLEOTIDE SEQUENCE [LARGE SCALE GENOMIC DNA]</scope>
    <source>
        <strain evidence="6">CECT 8649</strain>
    </source>
</reference>
<dbReference type="PANTHER" id="PTHR30487">
    <property type="entry name" value="TYPE 4 PREPILIN-LIKE PROTEINS LEADER PEPTIDE-PROCESSING ENZYME"/>
    <property type="match status" value="1"/>
</dbReference>
<evidence type="ECO:0000313" key="6">
    <source>
        <dbReference type="Proteomes" id="UP000225972"/>
    </source>
</evidence>
<name>A0A238J792_9RHOB</name>
<evidence type="ECO:0000313" key="5">
    <source>
        <dbReference type="EMBL" id="SMX26094.1"/>
    </source>
</evidence>
<feature type="domain" description="Prepilin type IV endopeptidase peptidase" evidence="4">
    <location>
        <begin position="27"/>
        <end position="133"/>
    </location>
</feature>
<dbReference type="PANTHER" id="PTHR30487:SF0">
    <property type="entry name" value="PREPILIN LEADER PEPTIDASE_N-METHYLTRANSFERASE-RELATED"/>
    <property type="match status" value="1"/>
</dbReference>
<protein>
    <submittedName>
        <fullName evidence="5">Type 4 prepilin-like proteins leader peptide-processing enzyme</fullName>
    </submittedName>
</protein>
<evidence type="ECO:0000256" key="2">
    <source>
        <dbReference type="RuleBase" id="RU003793"/>
    </source>
</evidence>
<gene>
    <name evidence="5" type="primary">gspO</name>
    <name evidence="5" type="ORF">TRP8649_00167</name>
</gene>
<dbReference type="Gene3D" id="1.20.120.1220">
    <property type="match status" value="1"/>
</dbReference>
<dbReference type="InterPro" id="IPR000045">
    <property type="entry name" value="Prepilin_IV_endopep_pep"/>
</dbReference>
<comment type="similarity">
    <text evidence="1 2">Belongs to the peptidase A24 family.</text>
</comment>
<evidence type="ECO:0000256" key="1">
    <source>
        <dbReference type="ARBA" id="ARBA00005801"/>
    </source>
</evidence>
<dbReference type="InterPro" id="IPR050882">
    <property type="entry name" value="Prepilin_peptidase/N-MTase"/>
</dbReference>
<dbReference type="GO" id="GO:0004190">
    <property type="term" value="F:aspartic-type endopeptidase activity"/>
    <property type="evidence" value="ECO:0007669"/>
    <property type="project" value="InterPro"/>
</dbReference>
<keyword evidence="3" id="KW-0472">Membrane</keyword>
<dbReference type="GO" id="GO:0006465">
    <property type="term" value="P:signal peptide processing"/>
    <property type="evidence" value="ECO:0007669"/>
    <property type="project" value="TreeGrafter"/>
</dbReference>
<sequence length="174" mass="17999">MEIAAFGLAVVAVSAGGDALQIWLSAVFLWLLLALLAADLIWFRLPDPLNAALLVAAVGVSVQPGQIGLKAALIGAFLGVVIFLALRIGYQAIRKREGLGLGDVKLMAGLGAFAGPWDLPLLLLIASLGALLASVVGLGNKRSTAPIGLHRLPFGAALCAAAMLLWVLRQGYII</sequence>
<feature type="transmembrane region" description="Helical" evidence="3">
    <location>
        <begin position="25"/>
        <end position="42"/>
    </location>
</feature>
<keyword evidence="3" id="KW-1133">Transmembrane helix</keyword>
<feature type="transmembrane region" description="Helical" evidence="3">
    <location>
        <begin position="152"/>
        <end position="168"/>
    </location>
</feature>
<dbReference type="Pfam" id="PF01478">
    <property type="entry name" value="Peptidase_A24"/>
    <property type="match status" value="1"/>
</dbReference>
<evidence type="ECO:0000256" key="3">
    <source>
        <dbReference type="SAM" id="Phobius"/>
    </source>
</evidence>
<feature type="transmembrane region" description="Helical" evidence="3">
    <location>
        <begin position="49"/>
        <end position="65"/>
    </location>
</feature>
<keyword evidence="6" id="KW-1185">Reference proteome</keyword>
<dbReference type="InterPro" id="IPR014032">
    <property type="entry name" value="Peptidase_A24A_bac"/>
</dbReference>
<feature type="transmembrane region" description="Helical" evidence="3">
    <location>
        <begin position="71"/>
        <end position="90"/>
    </location>
</feature>
<organism evidence="5 6">
    <name type="scientific">Pelagimonas phthalicica</name>
    <dbReference type="NCBI Taxonomy" id="1037362"/>
    <lineage>
        <taxon>Bacteria</taxon>
        <taxon>Pseudomonadati</taxon>
        <taxon>Pseudomonadota</taxon>
        <taxon>Alphaproteobacteria</taxon>
        <taxon>Rhodobacterales</taxon>
        <taxon>Roseobacteraceae</taxon>
        <taxon>Pelagimonas</taxon>
    </lineage>
</organism>
<accession>A0A238J792</accession>
<feature type="transmembrane region" description="Helical" evidence="3">
    <location>
        <begin position="121"/>
        <end position="140"/>
    </location>
</feature>
<evidence type="ECO:0000259" key="4">
    <source>
        <dbReference type="Pfam" id="PF01478"/>
    </source>
</evidence>
<proteinExistence type="inferred from homology"/>
<keyword evidence="3" id="KW-0812">Transmembrane</keyword>
<dbReference type="Proteomes" id="UP000225972">
    <property type="component" value="Unassembled WGS sequence"/>
</dbReference>
<dbReference type="AlphaFoldDB" id="A0A238J792"/>
<dbReference type="GO" id="GO:0005886">
    <property type="term" value="C:plasma membrane"/>
    <property type="evidence" value="ECO:0007669"/>
    <property type="project" value="TreeGrafter"/>
</dbReference>
<dbReference type="EMBL" id="FXXP01000001">
    <property type="protein sequence ID" value="SMX26094.1"/>
    <property type="molecule type" value="Genomic_DNA"/>
</dbReference>
<dbReference type="PRINTS" id="PR00864">
    <property type="entry name" value="PREPILNPTASE"/>
</dbReference>